<organism evidence="3 4">
    <name type="scientific">Thiorhodococcus mannitoliphagus</name>
    <dbReference type="NCBI Taxonomy" id="329406"/>
    <lineage>
        <taxon>Bacteria</taxon>
        <taxon>Pseudomonadati</taxon>
        <taxon>Pseudomonadota</taxon>
        <taxon>Gammaproteobacteria</taxon>
        <taxon>Chromatiales</taxon>
        <taxon>Chromatiaceae</taxon>
        <taxon>Thiorhodococcus</taxon>
    </lineage>
</organism>
<dbReference type="Pfam" id="PF17131">
    <property type="entry name" value="LolA_like"/>
    <property type="match status" value="1"/>
</dbReference>
<keyword evidence="3" id="KW-0449">Lipoprotein</keyword>
<dbReference type="Proteomes" id="UP000471640">
    <property type="component" value="Unassembled WGS sequence"/>
</dbReference>
<name>A0A6P1DZQ2_9GAMM</name>
<feature type="domain" description="Uncharacterized protein TP-0789" evidence="2">
    <location>
        <begin position="80"/>
        <end position="259"/>
    </location>
</feature>
<reference evidence="4" key="1">
    <citation type="journal article" date="2020" name="Microbiol. Resour. Announc.">
        <title>Draft Genome Sequences of Thiorhodococcus mannitoliphagus and Thiorhodococcus minor, Purple Sulfur Photosynthetic Bacteria in the Gammaproteobacterial Family Chromatiaceae.</title>
        <authorList>
            <person name="Aviles F.A."/>
            <person name="Meyer T.E."/>
            <person name="Kyndt J.A."/>
        </authorList>
    </citation>
    <scope>NUCLEOTIDE SEQUENCE [LARGE SCALE GENOMIC DNA]</scope>
    <source>
        <strain evidence="4">DSM 18266</strain>
    </source>
</reference>
<proteinExistence type="predicted"/>
<protein>
    <submittedName>
        <fullName evidence="3">Outer membrane lipoprotein-sorting protein</fullName>
    </submittedName>
</protein>
<sequence length="272" mass="31037">MKHHIVSKHIMLRLGLLLLLAAQGASAAMSGREVMELANHRAYYSGGDRSSTGQVVVKERGGTMRTRSTHMVRLDDTPGGEQSYLVYFSGPTDMEGTTFLVHKHPGKTDERWLYLPELDIVRRIEAGDKRTHFVGTDLFYEDVSGRHLDADRHSLTSETDKYWIVRSEPKDPNEVEFAWYESWVHKDTHLAVKIEYHDRNDRLYRRFSVKKVRNIGGIPTPMQTLLEDLNTGSQSTMSCLEVEYGRGLSPDLFSERSLRHPPLKQIKLSAAP</sequence>
<keyword evidence="4" id="KW-1185">Reference proteome</keyword>
<reference evidence="3 4" key="2">
    <citation type="submission" date="2020-02" db="EMBL/GenBank/DDBJ databases">
        <title>Genome sequences of Thiorhodococcus mannitoliphagus and Thiorhodococcus minor, purple sulfur photosynthetic bacteria in the gammaproteobacterial family, Chromatiaceae.</title>
        <authorList>
            <person name="Aviles F.A."/>
            <person name="Meyer T.E."/>
            <person name="Kyndt J.A."/>
        </authorList>
    </citation>
    <scope>NUCLEOTIDE SEQUENCE [LARGE SCALE GENOMIC DNA]</scope>
    <source>
        <strain evidence="3 4">DSM 18266</strain>
    </source>
</reference>
<dbReference type="EMBL" id="JAAIJR010000165">
    <property type="protein sequence ID" value="NEX23169.1"/>
    <property type="molecule type" value="Genomic_DNA"/>
</dbReference>
<evidence type="ECO:0000313" key="4">
    <source>
        <dbReference type="Proteomes" id="UP000471640"/>
    </source>
</evidence>
<comment type="caution">
    <text evidence="3">The sequence shown here is derived from an EMBL/GenBank/DDBJ whole genome shotgun (WGS) entry which is preliminary data.</text>
</comment>
<evidence type="ECO:0000313" key="3">
    <source>
        <dbReference type="EMBL" id="NEX23169.1"/>
    </source>
</evidence>
<dbReference type="RefSeq" id="WP_164656533.1">
    <property type="nucleotide sequence ID" value="NZ_JAAIJR010000165.1"/>
</dbReference>
<dbReference type="InterPro" id="IPR033399">
    <property type="entry name" value="TP_0789-like"/>
</dbReference>
<feature type="signal peptide" evidence="1">
    <location>
        <begin position="1"/>
        <end position="27"/>
    </location>
</feature>
<evidence type="ECO:0000256" key="1">
    <source>
        <dbReference type="SAM" id="SignalP"/>
    </source>
</evidence>
<feature type="chain" id="PRO_5026688590" evidence="1">
    <location>
        <begin position="28"/>
        <end position="272"/>
    </location>
</feature>
<accession>A0A6P1DZQ2</accession>
<gene>
    <name evidence="3" type="ORF">G3480_23205</name>
</gene>
<dbReference type="CDD" id="cd16329">
    <property type="entry name" value="LolA_like"/>
    <property type="match status" value="1"/>
</dbReference>
<dbReference type="AlphaFoldDB" id="A0A6P1DZQ2"/>
<dbReference type="Gene3D" id="2.50.20.10">
    <property type="entry name" value="Lipoprotein localisation LolA/LolB/LppX"/>
    <property type="match status" value="1"/>
</dbReference>
<evidence type="ECO:0000259" key="2">
    <source>
        <dbReference type="Pfam" id="PF17131"/>
    </source>
</evidence>
<keyword evidence="1" id="KW-0732">Signal</keyword>